<protein>
    <submittedName>
        <fullName evidence="2">Ovule protein</fullName>
    </submittedName>
</protein>
<dbReference type="AlphaFoldDB" id="A0A1I7ZAM7"/>
<evidence type="ECO:0000313" key="2">
    <source>
        <dbReference type="WBParaSite" id="L893_g24597.t1"/>
    </source>
</evidence>
<reference evidence="2" key="1">
    <citation type="submission" date="2016-11" db="UniProtKB">
        <authorList>
            <consortium name="WormBaseParasite"/>
        </authorList>
    </citation>
    <scope>IDENTIFICATION</scope>
</reference>
<accession>A0A1I7ZAM7</accession>
<keyword evidence="1" id="KW-1185">Reference proteome</keyword>
<name>A0A1I7ZAM7_9BILA</name>
<organism evidence="1 2">
    <name type="scientific">Steinernema glaseri</name>
    <dbReference type="NCBI Taxonomy" id="37863"/>
    <lineage>
        <taxon>Eukaryota</taxon>
        <taxon>Metazoa</taxon>
        <taxon>Ecdysozoa</taxon>
        <taxon>Nematoda</taxon>
        <taxon>Chromadorea</taxon>
        <taxon>Rhabditida</taxon>
        <taxon>Tylenchina</taxon>
        <taxon>Panagrolaimomorpha</taxon>
        <taxon>Strongyloidoidea</taxon>
        <taxon>Steinernematidae</taxon>
        <taxon>Steinernema</taxon>
    </lineage>
</organism>
<proteinExistence type="predicted"/>
<evidence type="ECO:0000313" key="1">
    <source>
        <dbReference type="Proteomes" id="UP000095287"/>
    </source>
</evidence>
<dbReference type="WBParaSite" id="L893_g24597.t1">
    <property type="protein sequence ID" value="L893_g24597.t1"/>
    <property type="gene ID" value="L893_g24597"/>
</dbReference>
<sequence length="68" mass="7662">MILSDSSETSKIREHEIHLTDVWRRFVGLDMTSAIKSDYGLSVMSYLTYVLSVLSTSELLSSCLINAF</sequence>
<dbReference type="Proteomes" id="UP000095287">
    <property type="component" value="Unplaced"/>
</dbReference>